<accession>A0A2T8IFM2</accession>
<sequence>MLYFGPLKLLFMLCDGFFKYHIVQCRWTGNGCTMLIDVLRSLLRAALFFDVAETNKRNDFICCLCRDCQNKKYYSASRTLHNHIFTNTVSYPITFVGPATEKRKRIMEDNEEEDCDDNFPGHVGFDAFDDDTAMEEPEGEMTDDDPTDDLGQALCDAP</sequence>
<gene>
    <name evidence="2" type="ORF">PAHAL_6G077500</name>
</gene>
<dbReference type="AlphaFoldDB" id="A0A2T8IFM2"/>
<dbReference type="EMBL" id="CM008051">
    <property type="protein sequence ID" value="PVH36461.1"/>
    <property type="molecule type" value="Genomic_DNA"/>
</dbReference>
<dbReference type="Gramene" id="PVH36461">
    <property type="protein sequence ID" value="PVH36461"/>
    <property type="gene ID" value="PAHAL_6G077500"/>
</dbReference>
<feature type="compositionally biased region" description="Acidic residues" evidence="1">
    <location>
        <begin position="127"/>
        <end position="148"/>
    </location>
</feature>
<organism evidence="2">
    <name type="scientific">Panicum hallii</name>
    <dbReference type="NCBI Taxonomy" id="206008"/>
    <lineage>
        <taxon>Eukaryota</taxon>
        <taxon>Viridiplantae</taxon>
        <taxon>Streptophyta</taxon>
        <taxon>Embryophyta</taxon>
        <taxon>Tracheophyta</taxon>
        <taxon>Spermatophyta</taxon>
        <taxon>Magnoliopsida</taxon>
        <taxon>Liliopsida</taxon>
        <taxon>Poales</taxon>
        <taxon>Poaceae</taxon>
        <taxon>PACMAD clade</taxon>
        <taxon>Panicoideae</taxon>
        <taxon>Panicodae</taxon>
        <taxon>Paniceae</taxon>
        <taxon>Panicinae</taxon>
        <taxon>Panicum</taxon>
        <taxon>Panicum sect. Panicum</taxon>
    </lineage>
</organism>
<dbReference type="Proteomes" id="UP000243499">
    <property type="component" value="Chromosome 6"/>
</dbReference>
<protein>
    <submittedName>
        <fullName evidence="2">Uncharacterized protein</fullName>
    </submittedName>
</protein>
<reference evidence="2" key="1">
    <citation type="submission" date="2018-04" db="EMBL/GenBank/DDBJ databases">
        <title>WGS assembly of Panicum hallii.</title>
        <authorList>
            <person name="Lovell J."/>
            <person name="Jenkins J."/>
            <person name="Lowry D."/>
            <person name="Mamidi S."/>
            <person name="Sreedasyam A."/>
            <person name="Weng X."/>
            <person name="Barry K."/>
            <person name="Bonette J."/>
            <person name="Campitelli B."/>
            <person name="Daum C."/>
            <person name="Gordon S."/>
            <person name="Gould B."/>
            <person name="Lipzen A."/>
            <person name="Macqueen A."/>
            <person name="Palacio-Mejia J."/>
            <person name="Plott C."/>
            <person name="Shakirov E."/>
            <person name="Shu S."/>
            <person name="Yoshinaga Y."/>
            <person name="Zane M."/>
            <person name="Rokhsar D."/>
            <person name="Grimwood J."/>
            <person name="Schmutz J."/>
            <person name="Juenger T."/>
        </authorList>
    </citation>
    <scope>NUCLEOTIDE SEQUENCE [LARGE SCALE GENOMIC DNA]</scope>
    <source>
        <strain evidence="2">FIL2</strain>
    </source>
</reference>
<feature type="region of interest" description="Disordered" evidence="1">
    <location>
        <begin position="112"/>
        <end position="158"/>
    </location>
</feature>
<name>A0A2T8IFM2_9POAL</name>
<evidence type="ECO:0000256" key="1">
    <source>
        <dbReference type="SAM" id="MobiDB-lite"/>
    </source>
</evidence>
<evidence type="ECO:0000313" key="2">
    <source>
        <dbReference type="EMBL" id="PVH36461.1"/>
    </source>
</evidence>
<proteinExistence type="predicted"/>